<dbReference type="InParanoid" id="Q02B38"/>
<comment type="similarity">
    <text evidence="2">Belongs to the outer membrane factor (OMF) (TC 1.B.17) family.</text>
</comment>
<evidence type="ECO:0000256" key="1">
    <source>
        <dbReference type="ARBA" id="ARBA00004442"/>
    </source>
</evidence>
<keyword evidence="5" id="KW-0812">Transmembrane</keyword>
<evidence type="ECO:0000256" key="8">
    <source>
        <dbReference type="SAM" id="SignalP"/>
    </source>
</evidence>
<dbReference type="Gene3D" id="1.20.1600.10">
    <property type="entry name" value="Outer membrane efflux proteins (OEP)"/>
    <property type="match status" value="1"/>
</dbReference>
<keyword evidence="8" id="KW-0732">Signal</keyword>
<dbReference type="InterPro" id="IPR003423">
    <property type="entry name" value="OMP_efflux"/>
</dbReference>
<keyword evidence="4" id="KW-1134">Transmembrane beta strand</keyword>
<keyword evidence="7" id="KW-0998">Cell outer membrane</keyword>
<dbReference type="InterPro" id="IPR051906">
    <property type="entry name" value="TolC-like"/>
</dbReference>
<evidence type="ECO:0000256" key="5">
    <source>
        <dbReference type="ARBA" id="ARBA00022692"/>
    </source>
</evidence>
<dbReference type="SUPFAM" id="SSF56954">
    <property type="entry name" value="Outer membrane efflux proteins (OEP)"/>
    <property type="match status" value="1"/>
</dbReference>
<dbReference type="STRING" id="234267.Acid_0729"/>
<feature type="chain" id="PRO_5004163361" evidence="8">
    <location>
        <begin position="26"/>
        <end position="626"/>
    </location>
</feature>
<evidence type="ECO:0000256" key="4">
    <source>
        <dbReference type="ARBA" id="ARBA00022452"/>
    </source>
</evidence>
<dbReference type="PANTHER" id="PTHR30026:SF23">
    <property type="entry name" value="TO APRF-PUTATIVE OUTER MEMBRANE EFFLUX PROTEIN OR SECRETED ALKALINE PHOSPHATASE-RELATED"/>
    <property type="match status" value="1"/>
</dbReference>
<protein>
    <submittedName>
        <fullName evidence="9">Outer membrane efflux protein</fullName>
    </submittedName>
</protein>
<dbReference type="GO" id="GO:0015288">
    <property type="term" value="F:porin activity"/>
    <property type="evidence" value="ECO:0007669"/>
    <property type="project" value="TreeGrafter"/>
</dbReference>
<dbReference type="GO" id="GO:1990281">
    <property type="term" value="C:efflux pump complex"/>
    <property type="evidence" value="ECO:0007669"/>
    <property type="project" value="TreeGrafter"/>
</dbReference>
<dbReference type="EMBL" id="CP000473">
    <property type="protein sequence ID" value="ABJ81728.1"/>
    <property type="molecule type" value="Genomic_DNA"/>
</dbReference>
<dbReference type="HOGENOM" id="CLU_022604_0_0_0"/>
<evidence type="ECO:0000256" key="2">
    <source>
        <dbReference type="ARBA" id="ARBA00007613"/>
    </source>
</evidence>
<evidence type="ECO:0000256" key="7">
    <source>
        <dbReference type="ARBA" id="ARBA00023237"/>
    </source>
</evidence>
<dbReference type="eggNOG" id="COG1538">
    <property type="taxonomic scope" value="Bacteria"/>
</dbReference>
<dbReference type="PANTHER" id="PTHR30026">
    <property type="entry name" value="OUTER MEMBRANE PROTEIN TOLC"/>
    <property type="match status" value="1"/>
</dbReference>
<evidence type="ECO:0000256" key="6">
    <source>
        <dbReference type="ARBA" id="ARBA00023136"/>
    </source>
</evidence>
<dbReference type="GO" id="GO:0015562">
    <property type="term" value="F:efflux transmembrane transporter activity"/>
    <property type="evidence" value="ECO:0007669"/>
    <property type="project" value="InterPro"/>
</dbReference>
<evidence type="ECO:0000256" key="3">
    <source>
        <dbReference type="ARBA" id="ARBA00022448"/>
    </source>
</evidence>
<reference evidence="9" key="1">
    <citation type="submission" date="2006-10" db="EMBL/GenBank/DDBJ databases">
        <title>Complete sequence of Solibacter usitatus Ellin6076.</title>
        <authorList>
            <consortium name="US DOE Joint Genome Institute"/>
            <person name="Copeland A."/>
            <person name="Lucas S."/>
            <person name="Lapidus A."/>
            <person name="Barry K."/>
            <person name="Detter J.C."/>
            <person name="Glavina del Rio T."/>
            <person name="Hammon N."/>
            <person name="Israni S."/>
            <person name="Dalin E."/>
            <person name="Tice H."/>
            <person name="Pitluck S."/>
            <person name="Thompson L.S."/>
            <person name="Brettin T."/>
            <person name="Bruce D."/>
            <person name="Han C."/>
            <person name="Tapia R."/>
            <person name="Gilna P."/>
            <person name="Schmutz J."/>
            <person name="Larimer F."/>
            <person name="Land M."/>
            <person name="Hauser L."/>
            <person name="Kyrpides N."/>
            <person name="Mikhailova N."/>
            <person name="Janssen P.H."/>
            <person name="Kuske C.R."/>
            <person name="Richardson P."/>
        </authorList>
    </citation>
    <scope>NUCLEOTIDE SEQUENCE</scope>
    <source>
        <strain evidence="9">Ellin6076</strain>
    </source>
</reference>
<sequence length="626" mass="67046" precursor="true">MSSVRSLLALLCLAALLSGQNLPFAVQQPNAPAVLRPYLPQTVPPVRLYNSNRLSTLLRAGKLYLTVQDAIALAVENNLGLEINRYGPLLAQSALERAQAGGPLRGVPSASAQVSSVNAGVGVNGSAQSAGLGGGGGGGNGGSSGNAAIQQVGAITPNLDPNLQSTITQAHLTQPQANTVLSQTNALVQTVRTNNSVVQMGMLTGGVVQFRNYEQSLRENSPSDSLNPAVGPHMDLAVRQNLLQGFGLRLNDRTIRISMINVTASRESFRSQLLDLVAGVVNLYWDVVSANDEMKARQQSEQNALKFYEDTKKEIAAGSLPRVELPRAEAEMATRRQDVIIALANLRQRESTLKDALVRTQDPAVEAAEIVPLDRIEIPATDDLPALRQLVSTAMTKRPDVLVSQFRDQTSEMSLLGTENPLLPSLQVTAQTYNRGVAGTPQASSGGSPNPYFSGGYGTALGQILRRNFPNYSGGVSFSMPIGNRQAQGDYGIDQLQFRQSQVSSQRDINNIVVDISARMSALRQARSRYSAAVNTRTLQEQLLAADRTKFASGIATFNDIINDQRALVTAQISEVNTLSAYAHARVSLDQTLGETLERNGISLEEGLMGKVNRESRAPDVLAGKK</sequence>
<keyword evidence="6" id="KW-0472">Membrane</keyword>
<dbReference type="GO" id="GO:0009279">
    <property type="term" value="C:cell outer membrane"/>
    <property type="evidence" value="ECO:0007669"/>
    <property type="project" value="UniProtKB-SubCell"/>
</dbReference>
<feature type="signal peptide" evidence="8">
    <location>
        <begin position="1"/>
        <end position="25"/>
    </location>
</feature>
<dbReference type="KEGG" id="sus:Acid_0729"/>
<proteinExistence type="inferred from homology"/>
<name>Q02B38_SOLUE</name>
<keyword evidence="3" id="KW-0813">Transport</keyword>
<evidence type="ECO:0000313" key="9">
    <source>
        <dbReference type="EMBL" id="ABJ81728.1"/>
    </source>
</evidence>
<gene>
    <name evidence="9" type="ordered locus">Acid_0729</name>
</gene>
<dbReference type="OrthoDB" id="127236at2"/>
<organism evidence="9">
    <name type="scientific">Solibacter usitatus (strain Ellin6076)</name>
    <dbReference type="NCBI Taxonomy" id="234267"/>
    <lineage>
        <taxon>Bacteria</taxon>
        <taxon>Pseudomonadati</taxon>
        <taxon>Acidobacteriota</taxon>
        <taxon>Terriglobia</taxon>
        <taxon>Bryobacterales</taxon>
        <taxon>Solibacteraceae</taxon>
        <taxon>Candidatus Solibacter</taxon>
    </lineage>
</organism>
<dbReference type="AlphaFoldDB" id="Q02B38"/>
<comment type="subcellular location">
    <subcellularLocation>
        <location evidence="1">Cell outer membrane</location>
    </subcellularLocation>
</comment>
<dbReference type="Pfam" id="PF02321">
    <property type="entry name" value="OEP"/>
    <property type="match status" value="2"/>
</dbReference>
<accession>Q02B38</accession>